<protein>
    <submittedName>
        <fullName evidence="1">Uncharacterized protein</fullName>
    </submittedName>
</protein>
<reference evidence="1 2" key="1">
    <citation type="submission" date="2021-03" db="EMBL/GenBank/DDBJ databases">
        <title>Genomic Encyclopedia of Type Strains, Phase IV (KMG-IV): sequencing the most valuable type-strain genomes for metagenomic binning, comparative biology and taxonomic classification.</title>
        <authorList>
            <person name="Goeker M."/>
        </authorList>
    </citation>
    <scope>NUCLEOTIDE SEQUENCE [LARGE SCALE GENOMIC DNA]</scope>
    <source>
        <strain evidence="1 2">DSM 26048</strain>
    </source>
</reference>
<sequence>MVLLGFISNGIRKKAQIILSPLSLYLRKVTSIGSPPSAEISVRHLTMFFIVKRSVSWPNGTLRMIFIVKRGRMAFLGGKRGF</sequence>
<gene>
    <name evidence="1" type="ORF">J2Z66_002007</name>
</gene>
<dbReference type="EMBL" id="JAGGLB010000005">
    <property type="protein sequence ID" value="MBP1990401.1"/>
    <property type="molecule type" value="Genomic_DNA"/>
</dbReference>
<keyword evidence="2" id="KW-1185">Reference proteome</keyword>
<evidence type="ECO:0000313" key="2">
    <source>
        <dbReference type="Proteomes" id="UP001519287"/>
    </source>
</evidence>
<proteinExistence type="predicted"/>
<organism evidence="1 2">
    <name type="scientific">Paenibacillus eucommiae</name>
    <dbReference type="NCBI Taxonomy" id="1355755"/>
    <lineage>
        <taxon>Bacteria</taxon>
        <taxon>Bacillati</taxon>
        <taxon>Bacillota</taxon>
        <taxon>Bacilli</taxon>
        <taxon>Bacillales</taxon>
        <taxon>Paenibacillaceae</taxon>
        <taxon>Paenibacillus</taxon>
    </lineage>
</organism>
<accession>A0ABS4IU60</accession>
<dbReference type="Proteomes" id="UP001519287">
    <property type="component" value="Unassembled WGS sequence"/>
</dbReference>
<evidence type="ECO:0000313" key="1">
    <source>
        <dbReference type="EMBL" id="MBP1990401.1"/>
    </source>
</evidence>
<name>A0ABS4IU60_9BACL</name>
<comment type="caution">
    <text evidence="1">The sequence shown here is derived from an EMBL/GenBank/DDBJ whole genome shotgun (WGS) entry which is preliminary data.</text>
</comment>